<dbReference type="Proteomes" id="UP000218209">
    <property type="component" value="Unassembled WGS sequence"/>
</dbReference>
<keyword evidence="2" id="KW-1185">Reference proteome</keyword>
<sequence length="271" mass="29203">MDIDEIKVTLAGLSARDAEREELVSALRREASVAQSLLSSFQGIRQALEREGECSRGKDLQDCRLSSLLCRLPRCPPSPRGDKDGERVKLSIMQVCSREAFTQFVRRAGLQLVSGWGGAVRTTCVARVDGPLMVLSAVGVPTELTSACLSATFVRRNGNKVRRTLVHCHVDGNGKEWFLLGWAHDGQRVRVAVRETEEFDASIGGFSCELAVQVVDARDVPDGPKDASGIVWKANSSAGVVDGALNKIGNVTITLPVYTEEGHGTGLSSLL</sequence>
<evidence type="ECO:0000313" key="2">
    <source>
        <dbReference type="Proteomes" id="UP000218209"/>
    </source>
</evidence>
<dbReference type="EMBL" id="KV918959">
    <property type="protein sequence ID" value="OSX74192.1"/>
    <property type="molecule type" value="Genomic_DNA"/>
</dbReference>
<organism evidence="1 2">
    <name type="scientific">Porphyra umbilicalis</name>
    <name type="common">Purple laver</name>
    <name type="synonym">Red alga</name>
    <dbReference type="NCBI Taxonomy" id="2786"/>
    <lineage>
        <taxon>Eukaryota</taxon>
        <taxon>Rhodophyta</taxon>
        <taxon>Bangiophyceae</taxon>
        <taxon>Bangiales</taxon>
        <taxon>Bangiaceae</taxon>
        <taxon>Porphyra</taxon>
    </lineage>
</organism>
<evidence type="ECO:0000313" key="1">
    <source>
        <dbReference type="EMBL" id="OSX74192.1"/>
    </source>
</evidence>
<dbReference type="AlphaFoldDB" id="A0A1X6P007"/>
<name>A0A1X6P007_PORUM</name>
<gene>
    <name evidence="1" type="ORF">BU14_0303s0023</name>
</gene>
<reference evidence="1 2" key="1">
    <citation type="submission" date="2017-03" db="EMBL/GenBank/DDBJ databases">
        <title>WGS assembly of Porphyra umbilicalis.</title>
        <authorList>
            <person name="Brawley S.H."/>
            <person name="Blouin N.A."/>
            <person name="Ficko-Blean E."/>
            <person name="Wheeler G.L."/>
            <person name="Lohr M."/>
            <person name="Goodson H.V."/>
            <person name="Jenkins J.W."/>
            <person name="Blaby-Haas C.E."/>
            <person name="Helliwell K.E."/>
            <person name="Chan C."/>
            <person name="Marriage T."/>
            <person name="Bhattacharya D."/>
            <person name="Klein A.S."/>
            <person name="Badis Y."/>
            <person name="Brodie J."/>
            <person name="Cao Y."/>
            <person name="Collen J."/>
            <person name="Dittami S.M."/>
            <person name="Gachon C.M."/>
            <person name="Green B.R."/>
            <person name="Karpowicz S."/>
            <person name="Kim J.W."/>
            <person name="Kudahl U."/>
            <person name="Lin S."/>
            <person name="Michel G."/>
            <person name="Mittag M."/>
            <person name="Olson B.J."/>
            <person name="Pangilinan J."/>
            <person name="Peng Y."/>
            <person name="Qiu H."/>
            <person name="Shu S."/>
            <person name="Singer J.T."/>
            <person name="Smith A.G."/>
            <person name="Sprecher B.N."/>
            <person name="Wagner V."/>
            <person name="Wang W."/>
            <person name="Wang Z.-Y."/>
            <person name="Yan J."/>
            <person name="Yarish C."/>
            <person name="Zoeuner-Riek S."/>
            <person name="Zhuang Y."/>
            <person name="Zou Y."/>
            <person name="Lindquist E.A."/>
            <person name="Grimwood J."/>
            <person name="Barry K."/>
            <person name="Rokhsar D.S."/>
            <person name="Schmutz J."/>
            <person name="Stiller J.W."/>
            <person name="Grossman A.R."/>
            <person name="Prochnik S.E."/>
        </authorList>
    </citation>
    <scope>NUCLEOTIDE SEQUENCE [LARGE SCALE GENOMIC DNA]</scope>
    <source>
        <strain evidence="1">4086291</strain>
    </source>
</reference>
<accession>A0A1X6P007</accession>
<protein>
    <submittedName>
        <fullName evidence="1">Uncharacterized protein</fullName>
    </submittedName>
</protein>
<proteinExistence type="predicted"/>